<comment type="caution">
    <text evidence="1">The sequence shown here is derived from an EMBL/GenBank/DDBJ whole genome shotgun (WGS) entry which is preliminary data.</text>
</comment>
<dbReference type="RefSeq" id="WP_207860843.1">
    <property type="nucleotide sequence ID" value="NZ_JAFREP010000020.1"/>
</dbReference>
<dbReference type="AlphaFoldDB" id="A0A8J7U3W4"/>
<keyword evidence="2" id="KW-1185">Reference proteome</keyword>
<gene>
    <name evidence="1" type="ORF">J3U88_20485</name>
</gene>
<protein>
    <submittedName>
        <fullName evidence="1">Uncharacterized protein</fullName>
    </submittedName>
</protein>
<sequence length="74" mass="8581">MFAKYKQTMKLNLYSFFAIFTKSPYSLFEFSENVFLEFLCEFAEVAAFCEVRWRKVGPRSFAQPTSITVSLGAL</sequence>
<evidence type="ECO:0000313" key="1">
    <source>
        <dbReference type="EMBL" id="MBO1320868.1"/>
    </source>
</evidence>
<accession>A0A8J7U3W4</accession>
<organism evidence="1 2">
    <name type="scientific">Acanthopleuribacter pedis</name>
    <dbReference type="NCBI Taxonomy" id="442870"/>
    <lineage>
        <taxon>Bacteria</taxon>
        <taxon>Pseudomonadati</taxon>
        <taxon>Acidobacteriota</taxon>
        <taxon>Holophagae</taxon>
        <taxon>Acanthopleuribacterales</taxon>
        <taxon>Acanthopleuribacteraceae</taxon>
        <taxon>Acanthopleuribacter</taxon>
    </lineage>
</organism>
<name>A0A8J7U3W4_9BACT</name>
<reference evidence="1" key="1">
    <citation type="submission" date="2021-03" db="EMBL/GenBank/DDBJ databases">
        <authorList>
            <person name="Wang G."/>
        </authorList>
    </citation>
    <scope>NUCLEOTIDE SEQUENCE</scope>
    <source>
        <strain evidence="1">KCTC 12899</strain>
    </source>
</reference>
<evidence type="ECO:0000313" key="2">
    <source>
        <dbReference type="Proteomes" id="UP000664417"/>
    </source>
</evidence>
<dbReference type="EMBL" id="JAFREP010000020">
    <property type="protein sequence ID" value="MBO1320868.1"/>
    <property type="molecule type" value="Genomic_DNA"/>
</dbReference>
<dbReference type="Proteomes" id="UP000664417">
    <property type="component" value="Unassembled WGS sequence"/>
</dbReference>
<proteinExistence type="predicted"/>